<evidence type="ECO:0000313" key="2">
    <source>
        <dbReference type="Proteomes" id="UP000629468"/>
    </source>
</evidence>
<sequence length="250" mass="28165">MAKPSSLPPLGQNYVFAASGSSLIDASPEKVWNVLLDFKSYKFWNPFVRNQTITDSRKHALPDQSPQMGSYIHISPVHLPPTLDDTSVGMFNKSSAFCVITAADHGNFRIAWDTSGIPAWILRTQRWQWLTEVEADLEDGSGERKVTKYESVETFKTRRVRNLTSACHFHSLSGPPADCRFPDFRNVGPNSRYVKGTPQKWLNRRPRAVHSYSLASGIGSLDAETFIKPLIFKKAWTTFTRCVLDSILLS</sequence>
<dbReference type="Gene3D" id="3.30.530.20">
    <property type="match status" value="1"/>
</dbReference>
<dbReference type="SUPFAM" id="SSF55961">
    <property type="entry name" value="Bet v1-like"/>
    <property type="match status" value="1"/>
</dbReference>
<gene>
    <name evidence="1" type="ORF">Agabi119p4_11649</name>
</gene>
<dbReference type="AlphaFoldDB" id="A0A8H7EV30"/>
<dbReference type="InterPro" id="IPR023393">
    <property type="entry name" value="START-like_dom_sf"/>
</dbReference>
<reference evidence="1 2" key="1">
    <citation type="journal article" name="Sci. Rep.">
        <title>Telomere-to-telomere assembled and centromere annotated genomes of the two main subspecies of the button mushroom Agaricus bisporus reveal especially polymorphic chromosome ends.</title>
        <authorList>
            <person name="Sonnenberg A.S.M."/>
            <person name="Sedaghat-Telgerd N."/>
            <person name="Lavrijssen B."/>
            <person name="Ohm R.A."/>
            <person name="Hendrickx P.M."/>
            <person name="Scholtmeijer K."/>
            <person name="Baars J.J.P."/>
            <person name="van Peer A."/>
        </authorList>
    </citation>
    <scope>NUCLEOTIDE SEQUENCE [LARGE SCALE GENOMIC DNA]</scope>
    <source>
        <strain evidence="1 2">H119_p4</strain>
    </source>
</reference>
<proteinExistence type="predicted"/>
<accession>A0A8H7EV30</accession>
<dbReference type="EMBL" id="JABXXO010000016">
    <property type="protein sequence ID" value="KAF7759954.1"/>
    <property type="molecule type" value="Genomic_DNA"/>
</dbReference>
<protein>
    <submittedName>
        <fullName evidence="1">Uncharacterized protein</fullName>
    </submittedName>
</protein>
<organism evidence="1 2">
    <name type="scientific">Agaricus bisporus var. burnettii</name>
    <dbReference type="NCBI Taxonomy" id="192524"/>
    <lineage>
        <taxon>Eukaryota</taxon>
        <taxon>Fungi</taxon>
        <taxon>Dikarya</taxon>
        <taxon>Basidiomycota</taxon>
        <taxon>Agaricomycotina</taxon>
        <taxon>Agaricomycetes</taxon>
        <taxon>Agaricomycetidae</taxon>
        <taxon>Agaricales</taxon>
        <taxon>Agaricineae</taxon>
        <taxon>Agaricaceae</taxon>
        <taxon>Agaricus</taxon>
    </lineage>
</organism>
<evidence type="ECO:0000313" key="1">
    <source>
        <dbReference type="EMBL" id="KAF7759954.1"/>
    </source>
</evidence>
<name>A0A8H7EV30_AGABI</name>
<dbReference type="Proteomes" id="UP000629468">
    <property type="component" value="Unassembled WGS sequence"/>
</dbReference>
<comment type="caution">
    <text evidence="1">The sequence shown here is derived from an EMBL/GenBank/DDBJ whole genome shotgun (WGS) entry which is preliminary data.</text>
</comment>